<evidence type="ECO:0000256" key="1">
    <source>
        <dbReference type="SAM" id="MobiDB-lite"/>
    </source>
</evidence>
<keyword evidence="4" id="KW-1185">Reference proteome</keyword>
<protein>
    <recommendedName>
        <fullName evidence="2">VWFA domain-containing protein</fullName>
    </recommendedName>
</protein>
<gene>
    <name evidence="3" type="ORF">PG999_012514</name>
</gene>
<dbReference type="Pfam" id="PF14624">
    <property type="entry name" value="Vwaint"/>
    <property type="match status" value="1"/>
</dbReference>
<dbReference type="EMBL" id="JAQQWP010000010">
    <property type="protein sequence ID" value="KAK8096570.1"/>
    <property type="molecule type" value="Genomic_DNA"/>
</dbReference>
<comment type="caution">
    <text evidence="3">The sequence shown here is derived from an EMBL/GenBank/DDBJ whole genome shotgun (WGS) entry which is preliminary data.</text>
</comment>
<dbReference type="PANTHER" id="PTHR10579:SF156">
    <property type="entry name" value="VWFA DOMAIN-CONTAINING PROTEIN"/>
    <property type="match status" value="1"/>
</dbReference>
<evidence type="ECO:0000259" key="2">
    <source>
        <dbReference type="PROSITE" id="PS50234"/>
    </source>
</evidence>
<dbReference type="Proteomes" id="UP001392437">
    <property type="component" value="Unassembled WGS sequence"/>
</dbReference>
<organism evidence="3 4">
    <name type="scientific">Apiospora kogelbergensis</name>
    <dbReference type="NCBI Taxonomy" id="1337665"/>
    <lineage>
        <taxon>Eukaryota</taxon>
        <taxon>Fungi</taxon>
        <taxon>Dikarya</taxon>
        <taxon>Ascomycota</taxon>
        <taxon>Pezizomycotina</taxon>
        <taxon>Sordariomycetes</taxon>
        <taxon>Xylariomycetidae</taxon>
        <taxon>Amphisphaeriales</taxon>
        <taxon>Apiosporaceae</taxon>
        <taxon>Apiospora</taxon>
    </lineage>
</organism>
<dbReference type="Gene3D" id="3.40.50.410">
    <property type="entry name" value="von Willebrand factor, type A domain"/>
    <property type="match status" value="1"/>
</dbReference>
<evidence type="ECO:0000313" key="3">
    <source>
        <dbReference type="EMBL" id="KAK8096570.1"/>
    </source>
</evidence>
<accession>A0AAW0Q8W9</accession>
<evidence type="ECO:0000313" key="4">
    <source>
        <dbReference type="Proteomes" id="UP001392437"/>
    </source>
</evidence>
<dbReference type="PROSITE" id="PS50234">
    <property type="entry name" value="VWFA"/>
    <property type="match status" value="1"/>
</dbReference>
<dbReference type="Pfam" id="PF00092">
    <property type="entry name" value="VWA"/>
    <property type="match status" value="1"/>
</dbReference>
<name>A0AAW0Q8W9_9PEZI</name>
<dbReference type="SMART" id="SM00327">
    <property type="entry name" value="VWA"/>
    <property type="match status" value="1"/>
</dbReference>
<dbReference type="InterPro" id="IPR051266">
    <property type="entry name" value="CLCR"/>
</dbReference>
<dbReference type="PANTHER" id="PTHR10579">
    <property type="entry name" value="CALCIUM-ACTIVATED CHLORIDE CHANNEL REGULATOR"/>
    <property type="match status" value="1"/>
</dbReference>
<dbReference type="InterPro" id="IPR002035">
    <property type="entry name" value="VWF_A"/>
</dbReference>
<feature type="domain" description="VWFA" evidence="2">
    <location>
        <begin position="94"/>
        <end position="259"/>
    </location>
</feature>
<dbReference type="SUPFAM" id="SSF53300">
    <property type="entry name" value="vWA-like"/>
    <property type="match status" value="1"/>
</dbReference>
<sequence>MSRQTTNNDGKILIAGGAQNNANCDVNMSGTQTYEVSMMRDRPDEVELEAATTSAKPERPMISIQQFHTKEGMLVKVTPPREPTQLKTAHVPCDIVLVLDVSSSMNAMATIIDEKGGPNMNTGYTVLDIVKQVARTIVQTLHENDRLGIVTFSQTAHVLQSLQPVAGADKDGIKNEIHRLKSQRGTNLWDGVKTGLTLFNANLNTDRVPALMVLTDGEPFDEPIKGYADALRAQGPLPASIYTLGFGDHIKSAVLSTIAEIGGGYYGFIPNSQVVCTVAAHAVAHIRSTFATTCHLELRVPHSATGLTMSTDQVLVTNQEQQLFAGTSWSFPLGNLHYGQSRDIYLRFNGTSGSKIHIEARLTQPYTKGFKHVEAFSVWAAPPSTLSEDEMSFHRKRNQICELILMLFPQDSQGSFIETSNRAKRINWFETFVQRLGVANHNDKGNNLLIEQIQGHIRDAVYAHDEKWKTWGRHYLMSVWFAHAKQLRTSFLDPGVEMYDDDSPLFLECQNRLFEAFRHQVPTPQPSQPDKADPSFSSGSRTLNMTSYDGTSLKGSRKAFQSTPSSSGKQFIHWEVLERNV</sequence>
<reference evidence="3 4" key="1">
    <citation type="submission" date="2023-01" db="EMBL/GenBank/DDBJ databases">
        <title>Analysis of 21 Apiospora genomes using comparative genomics revels a genus with tremendous synthesis potential of carbohydrate active enzymes and secondary metabolites.</title>
        <authorList>
            <person name="Sorensen T."/>
        </authorList>
    </citation>
    <scope>NUCLEOTIDE SEQUENCE [LARGE SCALE GENOMIC DNA]</scope>
    <source>
        <strain evidence="3 4">CBS 117206</strain>
    </source>
</reference>
<feature type="region of interest" description="Disordered" evidence="1">
    <location>
        <begin position="521"/>
        <end position="568"/>
    </location>
</feature>
<dbReference type="InterPro" id="IPR036465">
    <property type="entry name" value="vWFA_dom_sf"/>
</dbReference>
<dbReference type="InterPro" id="IPR032838">
    <property type="entry name" value="Vwaint_dom"/>
</dbReference>
<dbReference type="AlphaFoldDB" id="A0AAW0Q8W9"/>
<feature type="compositionally biased region" description="Polar residues" evidence="1">
    <location>
        <begin position="535"/>
        <end position="568"/>
    </location>
</feature>
<proteinExistence type="predicted"/>